<dbReference type="InterPro" id="IPR036412">
    <property type="entry name" value="HAD-like_sf"/>
</dbReference>
<dbReference type="KEGG" id="hpse:HPF_09505"/>
<keyword evidence="7" id="KW-0328">Glycosyltransferase</keyword>
<dbReference type="Gene3D" id="1.10.357.140">
    <property type="entry name" value="UbiA prenyltransferase"/>
    <property type="match status" value="1"/>
</dbReference>
<evidence type="ECO:0000256" key="3">
    <source>
        <dbReference type="ARBA" id="ARBA00022692"/>
    </source>
</evidence>
<dbReference type="GO" id="GO:0005886">
    <property type="term" value="C:plasma membrane"/>
    <property type="evidence" value="ECO:0007669"/>
    <property type="project" value="TreeGrafter"/>
</dbReference>
<evidence type="ECO:0000313" key="8">
    <source>
        <dbReference type="Proteomes" id="UP000293912"/>
    </source>
</evidence>
<dbReference type="PANTHER" id="PTHR11048">
    <property type="entry name" value="PRENYLTRANSFERASES"/>
    <property type="match status" value="1"/>
</dbReference>
<keyword evidence="4 6" id="KW-1133">Transmembrane helix</keyword>
<dbReference type="GO" id="GO:0016757">
    <property type="term" value="F:glycosyltransferase activity"/>
    <property type="evidence" value="ECO:0007669"/>
    <property type="project" value="UniProtKB-KW"/>
</dbReference>
<dbReference type="Pfam" id="PF12710">
    <property type="entry name" value="HAD"/>
    <property type="match status" value="1"/>
</dbReference>
<dbReference type="InterPro" id="IPR044878">
    <property type="entry name" value="UbiA_sf"/>
</dbReference>
<dbReference type="Proteomes" id="UP000293912">
    <property type="component" value="Chromosome"/>
</dbReference>
<feature type="transmembrane region" description="Helical" evidence="6">
    <location>
        <begin position="346"/>
        <end position="364"/>
    </location>
</feature>
<accession>A0A4P6WVK6</accession>
<feature type="transmembrane region" description="Helical" evidence="6">
    <location>
        <begin position="397"/>
        <end position="421"/>
    </location>
</feature>
<keyword evidence="8" id="KW-1185">Reference proteome</keyword>
<dbReference type="PANTHER" id="PTHR11048:SF5">
    <property type="entry name" value="DECAPRENYL-PHOSPHATE PHOSPHORIBOSYLTRANSFERASE"/>
    <property type="match status" value="1"/>
</dbReference>
<protein>
    <submittedName>
        <fullName evidence="7">Decaprenyl-phosphate phosphoribosyltransferase</fullName>
        <ecNumber evidence="7">2.4.2.45</ecNumber>
    </submittedName>
</protein>
<evidence type="ECO:0000256" key="2">
    <source>
        <dbReference type="ARBA" id="ARBA00022475"/>
    </source>
</evidence>
<comment type="subcellular location">
    <subcellularLocation>
        <location evidence="1">Membrane</location>
        <topology evidence="1">Multi-pass membrane protein</topology>
    </subcellularLocation>
</comment>
<dbReference type="InterPro" id="IPR039653">
    <property type="entry name" value="Prenyltransferase"/>
</dbReference>
<evidence type="ECO:0000256" key="1">
    <source>
        <dbReference type="ARBA" id="ARBA00004141"/>
    </source>
</evidence>
<dbReference type="InterPro" id="IPR000537">
    <property type="entry name" value="UbiA_prenyltransferase"/>
</dbReference>
<dbReference type="Pfam" id="PF01040">
    <property type="entry name" value="UbiA"/>
    <property type="match status" value="1"/>
</dbReference>
<keyword evidence="3 6" id="KW-0812">Transmembrane</keyword>
<dbReference type="SUPFAM" id="SSF56784">
    <property type="entry name" value="HAD-like"/>
    <property type="match status" value="1"/>
</dbReference>
<gene>
    <name evidence="7" type="ORF">HPF_09505</name>
</gene>
<organism evidence="7 8">
    <name type="scientific">Hydrogenophaga pseudoflava</name>
    <name type="common">Pseudomonas carboxydoflava</name>
    <dbReference type="NCBI Taxonomy" id="47421"/>
    <lineage>
        <taxon>Bacteria</taxon>
        <taxon>Pseudomonadati</taxon>
        <taxon>Pseudomonadota</taxon>
        <taxon>Betaproteobacteria</taxon>
        <taxon>Burkholderiales</taxon>
        <taxon>Comamonadaceae</taxon>
        <taxon>Hydrogenophaga</taxon>
    </lineage>
</organism>
<sequence length="490" mass="53545">MTLNPAGTSVAHPLCVDLDGTLIRTDLTFESLLAALKRQPLLIFCLPLWLLRGRSYLKHRLVQAGQLDVTVLPYHADVLDLIDKARRQGRPVVLVTGSHESLASQVAEHLSLFDSVLATSETVNLIGANKAAVLEDRFGPGRFEYVANGRVDLAVWQKSGAAVTVNAPRSIVRQVAGMGIPHRDIPNTSGRWRTWLRAIRLQQWLKNLLLLVPIITAHEVLNTQALGAATLAFLCFGACASATYLINDLLDLEADRYHQKKKNRPFAAGTLDVRAGLVAVVVLMASGLGLAWLLPVGFQLALGTYLVTTLLYSLWLKRVASLDVIVLAGLYTLRIIAGALATGISLSFWLLAFSMFIFLSLALVKRVAELVEVRKKEIASGVTQGKLRGREYATEDVVVLQSLGAASGYLAVLVLALYIHSTEVSQLYRSPEILWLIAPLMLLWVTRLWVVTARGYMDEDPIFFAATDPETWATGAVVALILTGATLLQL</sequence>
<proteinExistence type="predicted"/>
<evidence type="ECO:0000256" key="5">
    <source>
        <dbReference type="ARBA" id="ARBA00023136"/>
    </source>
</evidence>
<feature type="transmembrane region" description="Helical" evidence="6">
    <location>
        <begin position="471"/>
        <end position="488"/>
    </location>
</feature>
<feature type="transmembrane region" description="Helical" evidence="6">
    <location>
        <begin position="227"/>
        <end position="250"/>
    </location>
</feature>
<reference evidence="7 8" key="1">
    <citation type="submission" date="2019-03" db="EMBL/GenBank/DDBJ databases">
        <authorList>
            <person name="Sebastian G."/>
            <person name="Baumann P."/>
            <person name="Ruckert C."/>
            <person name="Kalinowski J."/>
            <person name="Nebel B."/>
            <person name="Takors R."/>
            <person name="Blombach B."/>
        </authorList>
    </citation>
    <scope>NUCLEOTIDE SEQUENCE [LARGE SCALE GENOMIC DNA]</scope>
    <source>
        <strain evidence="7 8">DSM 1084</strain>
    </source>
</reference>
<feature type="transmembrane region" description="Helical" evidence="6">
    <location>
        <begin position="298"/>
        <end position="315"/>
    </location>
</feature>
<dbReference type="RefSeq" id="WP_079366058.1">
    <property type="nucleotide sequence ID" value="NZ_CP037867.1"/>
</dbReference>
<keyword evidence="5 6" id="KW-0472">Membrane</keyword>
<dbReference type="GO" id="GO:0016765">
    <property type="term" value="F:transferase activity, transferring alkyl or aryl (other than methyl) groups"/>
    <property type="evidence" value="ECO:0007669"/>
    <property type="project" value="InterPro"/>
</dbReference>
<name>A0A4P6WVK6_HYDPS</name>
<feature type="transmembrane region" description="Helical" evidence="6">
    <location>
        <begin position="433"/>
        <end position="450"/>
    </location>
</feature>
<evidence type="ECO:0000256" key="4">
    <source>
        <dbReference type="ARBA" id="ARBA00022989"/>
    </source>
</evidence>
<dbReference type="EC" id="2.4.2.45" evidence="7"/>
<keyword evidence="2" id="KW-1003">Cell membrane</keyword>
<keyword evidence="7" id="KW-0808">Transferase</keyword>
<dbReference type="EMBL" id="CP037867">
    <property type="protein sequence ID" value="QBM27922.1"/>
    <property type="molecule type" value="Genomic_DNA"/>
</dbReference>
<dbReference type="InterPro" id="IPR023214">
    <property type="entry name" value="HAD_sf"/>
</dbReference>
<feature type="transmembrane region" description="Helical" evidence="6">
    <location>
        <begin position="271"/>
        <end position="292"/>
    </location>
</feature>
<dbReference type="AlphaFoldDB" id="A0A4P6WVK6"/>
<dbReference type="Gene3D" id="3.40.50.1000">
    <property type="entry name" value="HAD superfamily/HAD-like"/>
    <property type="match status" value="1"/>
</dbReference>
<dbReference type="NCBIfam" id="NF006088">
    <property type="entry name" value="PRK08238.1"/>
    <property type="match status" value="1"/>
</dbReference>
<dbReference type="CDD" id="cd13963">
    <property type="entry name" value="PT_UbiA_2"/>
    <property type="match status" value="1"/>
</dbReference>
<evidence type="ECO:0000313" key="7">
    <source>
        <dbReference type="EMBL" id="QBM27922.1"/>
    </source>
</evidence>
<dbReference type="GO" id="GO:0009247">
    <property type="term" value="P:glycolipid biosynthetic process"/>
    <property type="evidence" value="ECO:0007669"/>
    <property type="project" value="TreeGrafter"/>
</dbReference>
<evidence type="ECO:0000256" key="6">
    <source>
        <dbReference type="SAM" id="Phobius"/>
    </source>
</evidence>